<dbReference type="InterPro" id="IPR046348">
    <property type="entry name" value="SIS_dom_sf"/>
</dbReference>
<dbReference type="InterPro" id="IPR019490">
    <property type="entry name" value="Glu6P/Mann6P_isomerase_C"/>
</dbReference>
<dbReference type="PROSITE" id="PS51464">
    <property type="entry name" value="SIS"/>
    <property type="match status" value="1"/>
</dbReference>
<protein>
    <recommendedName>
        <fullName evidence="4">SIS domain-containing protein</fullName>
    </recommendedName>
</protein>
<dbReference type="GO" id="GO:0097367">
    <property type="term" value="F:carbohydrate derivative binding"/>
    <property type="evidence" value="ECO:0007669"/>
    <property type="project" value="InterPro"/>
</dbReference>
<dbReference type="EMBL" id="MLCF01000068">
    <property type="protein sequence ID" value="OIV36942.1"/>
    <property type="molecule type" value="Genomic_DNA"/>
</dbReference>
<evidence type="ECO:0000313" key="5">
    <source>
        <dbReference type="EMBL" id="OIV36942.1"/>
    </source>
</evidence>
<sequence length="439" mass="44587">MLDETLLDDPAALRQHDRDATLLSLAVAGARLRTAVRLAAEPGGITELKPEGHPQHLLLAGQGPAAAAADTLAALLAATGARRPATVLRPTALAAPDAADTAPLPGARWSLPGWAGPADLVVVLTASATEAGLAELARAAYRRGCALAVVAPQGGPLAETATAVHAPLVPYAPPTSAEAAAAPAPAPLLTPAGPAERPVPQSPATFWGILAPLLLLVDRLGLVHAGPAELESVADHLDTVAGRCGPEAALYLNPAKTLAARLDETLPLLWADGPLARAAADRFAALLADHAGLAAVPATLPEALATHRGLLGVDLTAAKDGDHGDPADSADYLFRDRVEEPDRLRPHVVLLGATDPGESPLLTLARRYVQDHNVDLSEPDTNADPDAAATPAPPPEAAAPTAPAAPAAPDDHAAPLRDFAGLLATLDFTAAYLRLAAIA</sequence>
<dbReference type="GO" id="GO:1901135">
    <property type="term" value="P:carbohydrate derivative metabolic process"/>
    <property type="evidence" value="ECO:0007669"/>
    <property type="project" value="InterPro"/>
</dbReference>
<dbReference type="GO" id="GO:0004347">
    <property type="term" value="F:glucose-6-phosphate isomerase activity"/>
    <property type="evidence" value="ECO:0007669"/>
    <property type="project" value="InterPro"/>
</dbReference>
<dbReference type="Pfam" id="PF10432">
    <property type="entry name" value="bact-PGI_C"/>
    <property type="match status" value="1"/>
</dbReference>
<evidence type="ECO:0000259" key="4">
    <source>
        <dbReference type="PROSITE" id="PS51464"/>
    </source>
</evidence>
<name>A0A1J7BE83_9ACTN</name>
<dbReference type="Proteomes" id="UP000243342">
    <property type="component" value="Unassembled WGS sequence"/>
</dbReference>
<evidence type="ECO:0000313" key="6">
    <source>
        <dbReference type="Proteomes" id="UP000243342"/>
    </source>
</evidence>
<keyword evidence="2" id="KW-0413">Isomerase</keyword>
<evidence type="ECO:0000256" key="3">
    <source>
        <dbReference type="SAM" id="MobiDB-lite"/>
    </source>
</evidence>
<dbReference type="GO" id="GO:0004476">
    <property type="term" value="F:mannose-6-phosphate isomerase activity"/>
    <property type="evidence" value="ECO:0007669"/>
    <property type="project" value="InterPro"/>
</dbReference>
<comment type="caution">
    <text evidence="5">The sequence shown here is derived from an EMBL/GenBank/DDBJ whole genome shotgun (WGS) entry which is preliminary data.</text>
</comment>
<organism evidence="5 6">
    <name type="scientific">Mangrovactinospora gilvigrisea</name>
    <dbReference type="NCBI Taxonomy" id="1428644"/>
    <lineage>
        <taxon>Bacteria</taxon>
        <taxon>Bacillati</taxon>
        <taxon>Actinomycetota</taxon>
        <taxon>Actinomycetes</taxon>
        <taxon>Kitasatosporales</taxon>
        <taxon>Streptomycetaceae</taxon>
        <taxon>Mangrovactinospora</taxon>
    </lineage>
</organism>
<feature type="compositionally biased region" description="Low complexity" evidence="3">
    <location>
        <begin position="398"/>
        <end position="408"/>
    </location>
</feature>
<evidence type="ECO:0000256" key="2">
    <source>
        <dbReference type="ARBA" id="ARBA00023235"/>
    </source>
</evidence>
<dbReference type="Gene3D" id="3.40.50.10490">
    <property type="entry name" value="Glucose-6-phosphate isomerase like protein, domain 1"/>
    <property type="match status" value="2"/>
</dbReference>
<evidence type="ECO:0000256" key="1">
    <source>
        <dbReference type="ARBA" id="ARBA00010523"/>
    </source>
</evidence>
<dbReference type="InterPro" id="IPR001347">
    <property type="entry name" value="SIS_dom"/>
</dbReference>
<dbReference type="SUPFAM" id="SSF53697">
    <property type="entry name" value="SIS domain"/>
    <property type="match status" value="1"/>
</dbReference>
<dbReference type="GO" id="GO:0005975">
    <property type="term" value="P:carbohydrate metabolic process"/>
    <property type="evidence" value="ECO:0007669"/>
    <property type="project" value="InterPro"/>
</dbReference>
<gene>
    <name evidence="5" type="ORF">BIV57_13655</name>
</gene>
<feature type="domain" description="SIS" evidence="4">
    <location>
        <begin position="44"/>
        <end position="222"/>
    </location>
</feature>
<accession>A0A1J7BE83</accession>
<reference evidence="5 6" key="1">
    <citation type="submission" date="2016-10" db="EMBL/GenBank/DDBJ databases">
        <title>Genome sequence of Streptomyces gilvigriseus MUSC 26.</title>
        <authorList>
            <person name="Lee L.-H."/>
            <person name="Ser H.-L."/>
        </authorList>
    </citation>
    <scope>NUCLEOTIDE SEQUENCE [LARGE SCALE GENOMIC DNA]</scope>
    <source>
        <strain evidence="5 6">MUSC 26</strain>
    </source>
</reference>
<proteinExistence type="inferred from homology"/>
<dbReference type="RefSeq" id="WP_071657110.1">
    <property type="nucleotide sequence ID" value="NZ_MLCF01000068.1"/>
</dbReference>
<comment type="similarity">
    <text evidence="1">Belongs to the PGI/PMI family.</text>
</comment>
<keyword evidence="6" id="KW-1185">Reference proteome</keyword>
<dbReference type="OrthoDB" id="5241724at2"/>
<dbReference type="AlphaFoldDB" id="A0A1J7BE83"/>
<feature type="region of interest" description="Disordered" evidence="3">
    <location>
        <begin position="375"/>
        <end position="412"/>
    </location>
</feature>
<dbReference type="STRING" id="1428644.BIV57_13655"/>